<dbReference type="PROSITE" id="PS50850">
    <property type="entry name" value="MFS"/>
    <property type="match status" value="1"/>
</dbReference>
<evidence type="ECO:0000256" key="1">
    <source>
        <dbReference type="ARBA" id="ARBA00004141"/>
    </source>
</evidence>
<dbReference type="InterPro" id="IPR011701">
    <property type="entry name" value="MFS"/>
</dbReference>
<evidence type="ECO:0000256" key="5">
    <source>
        <dbReference type="SAM" id="Phobius"/>
    </source>
</evidence>
<dbReference type="InterPro" id="IPR020846">
    <property type="entry name" value="MFS_dom"/>
</dbReference>
<feature type="coiled-coil region" evidence="3">
    <location>
        <begin position="249"/>
        <end position="276"/>
    </location>
</feature>
<evidence type="ECO:0000259" key="6">
    <source>
        <dbReference type="PROSITE" id="PS50850"/>
    </source>
</evidence>
<dbReference type="Gene3D" id="1.20.1250.20">
    <property type="entry name" value="MFS general substrate transporter like domains"/>
    <property type="match status" value="2"/>
</dbReference>
<evidence type="ECO:0000313" key="8">
    <source>
        <dbReference type="Proteomes" id="UP001217918"/>
    </source>
</evidence>
<feature type="compositionally biased region" description="Pro residues" evidence="4">
    <location>
        <begin position="76"/>
        <end position="85"/>
    </location>
</feature>
<keyword evidence="8" id="KW-1185">Reference proteome</keyword>
<keyword evidence="5" id="KW-0812">Transmembrane</keyword>
<evidence type="ECO:0000256" key="2">
    <source>
        <dbReference type="ARBA" id="ARBA00006727"/>
    </source>
</evidence>
<feature type="transmembrane region" description="Helical" evidence="5">
    <location>
        <begin position="397"/>
        <end position="415"/>
    </location>
</feature>
<feature type="domain" description="Major facilitator superfamily (MFS) profile" evidence="6">
    <location>
        <begin position="358"/>
        <end position="739"/>
    </location>
</feature>
<dbReference type="SUPFAM" id="SSF103473">
    <property type="entry name" value="MFS general substrate transporter"/>
    <property type="match status" value="1"/>
</dbReference>
<feature type="transmembrane region" description="Helical" evidence="5">
    <location>
        <begin position="422"/>
        <end position="441"/>
    </location>
</feature>
<evidence type="ECO:0000256" key="3">
    <source>
        <dbReference type="SAM" id="Coils"/>
    </source>
</evidence>
<reference evidence="7" key="1">
    <citation type="journal article" date="2023" name="Mol. Plant Microbe Interact.">
        <title>Elucidating the Obligate Nature and Biological Capacity of an Invasive Fungal Corn Pathogen.</title>
        <authorList>
            <person name="MacCready J.S."/>
            <person name="Roggenkamp E.M."/>
            <person name="Gdanetz K."/>
            <person name="Chilvers M.I."/>
        </authorList>
    </citation>
    <scope>NUCLEOTIDE SEQUENCE</scope>
    <source>
        <strain evidence="7">PM02</strain>
    </source>
</reference>
<dbReference type="CDD" id="cd17352">
    <property type="entry name" value="MFS_MCT_SLC16"/>
    <property type="match status" value="1"/>
</dbReference>
<comment type="caution">
    <text evidence="7">The sequence shown here is derived from an EMBL/GenBank/DDBJ whole genome shotgun (WGS) entry which is preliminary data.</text>
</comment>
<feature type="transmembrane region" description="Helical" evidence="5">
    <location>
        <begin position="594"/>
        <end position="612"/>
    </location>
</feature>
<dbReference type="PANTHER" id="PTHR11360:SF319">
    <property type="entry name" value="MAJOR FACILITATOR SUPERFAMILY (MFS) PROFILE DOMAIN-CONTAINING PROTEIN"/>
    <property type="match status" value="1"/>
</dbReference>
<feature type="transmembrane region" description="Helical" evidence="5">
    <location>
        <begin position="711"/>
        <end position="734"/>
    </location>
</feature>
<feature type="transmembrane region" description="Helical" evidence="5">
    <location>
        <begin position="681"/>
        <end position="699"/>
    </location>
</feature>
<dbReference type="EMBL" id="JAQQPM010000002">
    <property type="protein sequence ID" value="KAK2068949.1"/>
    <property type="molecule type" value="Genomic_DNA"/>
</dbReference>
<dbReference type="GO" id="GO:0022857">
    <property type="term" value="F:transmembrane transporter activity"/>
    <property type="evidence" value="ECO:0007669"/>
    <property type="project" value="InterPro"/>
</dbReference>
<feature type="transmembrane region" description="Helical" evidence="5">
    <location>
        <begin position="624"/>
        <end position="643"/>
    </location>
</feature>
<organism evidence="7 8">
    <name type="scientific">Phyllachora maydis</name>
    <dbReference type="NCBI Taxonomy" id="1825666"/>
    <lineage>
        <taxon>Eukaryota</taxon>
        <taxon>Fungi</taxon>
        <taxon>Dikarya</taxon>
        <taxon>Ascomycota</taxon>
        <taxon>Pezizomycotina</taxon>
        <taxon>Sordariomycetes</taxon>
        <taxon>Sordariomycetidae</taxon>
        <taxon>Phyllachorales</taxon>
        <taxon>Phyllachoraceae</taxon>
        <taxon>Phyllachora</taxon>
    </lineage>
</organism>
<feature type="transmembrane region" description="Helical" evidence="5">
    <location>
        <begin position="354"/>
        <end position="377"/>
    </location>
</feature>
<protein>
    <recommendedName>
        <fullName evidence="6">Major facilitator superfamily (MFS) profile domain-containing protein</fullName>
    </recommendedName>
</protein>
<feature type="transmembrane region" description="Helical" evidence="5">
    <location>
        <begin position="447"/>
        <end position="472"/>
    </location>
</feature>
<feature type="region of interest" description="Disordered" evidence="4">
    <location>
        <begin position="140"/>
        <end position="162"/>
    </location>
</feature>
<dbReference type="Pfam" id="PF07690">
    <property type="entry name" value="MFS_1"/>
    <property type="match status" value="1"/>
</dbReference>
<keyword evidence="3" id="KW-0175">Coiled coil</keyword>
<sequence>MYSANASHPAVVGRVSSSRRQNGHKRTGFVPATPPPLRRMSPVTASEISSFLPAPDHISNPISPVFPPAAYGTILSPPPPPPAPQPSAHRRPRVPPPPPLAPRVRYTESPVLPPTAVVTGSECPFFPHGIKAAMLPKRFASSAGPRQKGRAPADGPYDDDQPKTAQVFYHTVRDMVMPPPPPAPPPSRLWDWLGFSRQPKAQAVISNISHPVPHTGASYYTGAAAARTQPRPGTARSHESLRLAPAAQVGALRAVVDQLERRVGELEDSLDSVDGRLLEALRLLQSERSRDAGGGGACPGGEQGGVRLATASPTHRARRWAGVRDSRPLMLLEKGVGRGAGPAMREADFPEGGARAWMVALGASALLCATMGYGSSFGVFQAYYEANQLAGWTPSEIAWIGSTQSFLMFAGGFLGGPLFDRVGAAWVLGPAALCYSGAVLLTSACTLYWHFLLVQGVLTGLSMGFLIFPAMAAVSQYFDKKRGLAVGLAIAGASVGAVGFPILLSRLLSLQSVGYGWTLRIAGFATMPLLLFACLTVRARLPPQPRRPLFLWSAFGRFRFVGLVGAFAFLFLGMFTPLFFLPSYGLGLGMQPDLAFYLVAIVNGASFFGRIIPGALADRIGRLNVLAVAALATGVVTLCLTLATTPGGVVAYAVIFGFCSGAIVSGGSVVFALTADSPRDIGTYIGMGMPLASVAQLVGPPINGVFLAGPAGYTCASLFSGAMLLLGGFVVVLVKLKTAPALFARV</sequence>
<evidence type="ECO:0000313" key="7">
    <source>
        <dbReference type="EMBL" id="KAK2068949.1"/>
    </source>
</evidence>
<feature type="transmembrane region" description="Helical" evidence="5">
    <location>
        <begin position="484"/>
        <end position="505"/>
    </location>
</feature>
<dbReference type="GO" id="GO:0016020">
    <property type="term" value="C:membrane"/>
    <property type="evidence" value="ECO:0007669"/>
    <property type="project" value="UniProtKB-SubCell"/>
</dbReference>
<keyword evidence="5" id="KW-1133">Transmembrane helix</keyword>
<comment type="subcellular location">
    <subcellularLocation>
        <location evidence="1">Membrane</location>
        <topology evidence="1">Multi-pass membrane protein</topology>
    </subcellularLocation>
</comment>
<dbReference type="InterPro" id="IPR036259">
    <property type="entry name" value="MFS_trans_sf"/>
</dbReference>
<evidence type="ECO:0000256" key="4">
    <source>
        <dbReference type="SAM" id="MobiDB-lite"/>
    </source>
</evidence>
<keyword evidence="5" id="KW-0472">Membrane</keyword>
<proteinExistence type="inferred from homology"/>
<feature type="transmembrane region" description="Helical" evidence="5">
    <location>
        <begin position="649"/>
        <end position="674"/>
    </location>
</feature>
<gene>
    <name evidence="7" type="ORF">P8C59_003563</name>
</gene>
<dbReference type="PANTHER" id="PTHR11360">
    <property type="entry name" value="MONOCARBOXYLATE TRANSPORTER"/>
    <property type="match status" value="1"/>
</dbReference>
<feature type="region of interest" description="Disordered" evidence="4">
    <location>
        <begin position="1"/>
        <end position="41"/>
    </location>
</feature>
<feature type="transmembrane region" description="Helical" evidence="5">
    <location>
        <begin position="517"/>
        <end position="537"/>
    </location>
</feature>
<dbReference type="InterPro" id="IPR050327">
    <property type="entry name" value="Proton-linked_MCT"/>
</dbReference>
<comment type="similarity">
    <text evidence="2">Belongs to the major facilitator superfamily. Monocarboxylate porter (TC 2.A.1.13) family.</text>
</comment>
<accession>A0AAD9I1N2</accession>
<name>A0AAD9I1N2_9PEZI</name>
<dbReference type="AlphaFoldDB" id="A0AAD9I1N2"/>
<feature type="region of interest" description="Disordered" evidence="4">
    <location>
        <begin position="70"/>
        <end position="105"/>
    </location>
</feature>
<feature type="transmembrane region" description="Helical" evidence="5">
    <location>
        <begin position="558"/>
        <end position="582"/>
    </location>
</feature>
<dbReference type="Proteomes" id="UP001217918">
    <property type="component" value="Unassembled WGS sequence"/>
</dbReference>